<dbReference type="InterPro" id="IPR025559">
    <property type="entry name" value="Eis_dom"/>
</dbReference>
<keyword evidence="3" id="KW-1185">Reference proteome</keyword>
<name>A0A9X1XBN3_9BACL</name>
<dbReference type="Pfam" id="PF13527">
    <property type="entry name" value="Acetyltransf_9"/>
    <property type="match status" value="1"/>
</dbReference>
<dbReference type="SUPFAM" id="SSF55729">
    <property type="entry name" value="Acyl-CoA N-acyltransferases (Nat)"/>
    <property type="match status" value="1"/>
</dbReference>
<dbReference type="GO" id="GO:0030649">
    <property type="term" value="P:aminoglycoside antibiotic catabolic process"/>
    <property type="evidence" value="ECO:0007669"/>
    <property type="project" value="TreeGrafter"/>
</dbReference>
<gene>
    <name evidence="2" type="ORF">LCY76_09765</name>
</gene>
<organism evidence="2 3">
    <name type="scientific">Fictibacillus marinisediminis</name>
    <dbReference type="NCBI Taxonomy" id="2878389"/>
    <lineage>
        <taxon>Bacteria</taxon>
        <taxon>Bacillati</taxon>
        <taxon>Bacillota</taxon>
        <taxon>Bacilli</taxon>
        <taxon>Bacillales</taxon>
        <taxon>Fictibacillaceae</taxon>
        <taxon>Fictibacillus</taxon>
    </lineage>
</organism>
<keyword evidence="2" id="KW-0808">Transferase</keyword>
<dbReference type="GO" id="GO:0034069">
    <property type="term" value="F:aminoglycoside N-acetyltransferase activity"/>
    <property type="evidence" value="ECO:0007669"/>
    <property type="project" value="TreeGrafter"/>
</dbReference>
<dbReference type="InterPro" id="IPR000182">
    <property type="entry name" value="GNAT_dom"/>
</dbReference>
<dbReference type="Gene3D" id="3.40.630.30">
    <property type="match status" value="2"/>
</dbReference>
<feature type="domain" description="N-acetyltransferase" evidence="1">
    <location>
        <begin position="1"/>
        <end position="147"/>
    </location>
</feature>
<dbReference type="Pfam" id="PF17668">
    <property type="entry name" value="Acetyltransf_17"/>
    <property type="match status" value="1"/>
</dbReference>
<proteinExistence type="predicted"/>
<dbReference type="InterPro" id="IPR016181">
    <property type="entry name" value="Acyl_CoA_acyltransferase"/>
</dbReference>
<dbReference type="AlphaFoldDB" id="A0A9X1XBN3"/>
<dbReference type="PANTHER" id="PTHR37817">
    <property type="entry name" value="N-ACETYLTRANSFERASE EIS"/>
    <property type="match status" value="1"/>
</dbReference>
<dbReference type="SUPFAM" id="SSF55718">
    <property type="entry name" value="SCP-like"/>
    <property type="match status" value="1"/>
</dbReference>
<evidence type="ECO:0000313" key="2">
    <source>
        <dbReference type="EMBL" id="MCK6256880.1"/>
    </source>
</evidence>
<evidence type="ECO:0000313" key="3">
    <source>
        <dbReference type="Proteomes" id="UP001139011"/>
    </source>
</evidence>
<protein>
    <submittedName>
        <fullName evidence="2">GNAT family N-acetyltransferase</fullName>
        <ecNumber evidence="2">2.3.1.-</ecNumber>
    </submittedName>
</protein>
<reference evidence="2" key="1">
    <citation type="submission" date="2021-09" db="EMBL/GenBank/DDBJ databases">
        <title>Genome analysis of Fictibacillus sp. KIGAM418 isolated from marine sediment.</title>
        <authorList>
            <person name="Seo M.-J."/>
            <person name="Cho E.-S."/>
            <person name="Hwang C.Y."/>
        </authorList>
    </citation>
    <scope>NUCLEOTIDE SEQUENCE</scope>
    <source>
        <strain evidence="2">KIGAM418</strain>
    </source>
</reference>
<comment type="caution">
    <text evidence="2">The sequence shown here is derived from an EMBL/GenBank/DDBJ whole genome shotgun (WGS) entry which is preliminary data.</text>
</comment>
<dbReference type="Proteomes" id="UP001139011">
    <property type="component" value="Unassembled WGS sequence"/>
</dbReference>
<dbReference type="Gene3D" id="3.30.1050.10">
    <property type="entry name" value="SCP2 sterol-binding domain"/>
    <property type="match status" value="1"/>
</dbReference>
<dbReference type="PANTHER" id="PTHR37817:SF1">
    <property type="entry name" value="N-ACETYLTRANSFERASE EIS"/>
    <property type="match status" value="1"/>
</dbReference>
<dbReference type="InterPro" id="IPR036527">
    <property type="entry name" value="SCP2_sterol-bd_dom_sf"/>
</dbReference>
<dbReference type="RefSeq" id="WP_248252479.1">
    <property type="nucleotide sequence ID" value="NZ_JAIWJX010000002.1"/>
</dbReference>
<keyword evidence="2" id="KW-0012">Acyltransferase</keyword>
<evidence type="ECO:0000259" key="1">
    <source>
        <dbReference type="PROSITE" id="PS51186"/>
    </source>
</evidence>
<accession>A0A9X1XBN3</accession>
<dbReference type="EMBL" id="JAIWJX010000002">
    <property type="protein sequence ID" value="MCK6256880.1"/>
    <property type="molecule type" value="Genomic_DNA"/>
</dbReference>
<dbReference type="EC" id="2.3.1.-" evidence="2"/>
<dbReference type="InterPro" id="IPR051554">
    <property type="entry name" value="Acetyltransferase_Eis"/>
</dbReference>
<dbReference type="Pfam" id="PF13530">
    <property type="entry name" value="SCP2_2"/>
    <property type="match status" value="1"/>
</dbReference>
<dbReference type="InterPro" id="IPR041380">
    <property type="entry name" value="Acetyltransf_17"/>
</dbReference>
<sequence length="395" mass="45735">MIRNLQKEELMHSLELSQYAFRYSLTKEDIEKRLQNLDPASVYGTFAENGQLLAKLHLLPFDAYLGGRSVKMGGLAGVATWPENRRKGLIRQLLRHSLEVMNNTGTYLSMLHPFSVKFYRSFGWELTCDYKKYKIHKTQFPPFHEVSGRVERLSEDSSPILSPIYERFSERYNGSLKRNEVWWNNNVLSNSKIALYRQSNNEGAGYILYSIKEKVMEIEEFVALDRESWEGLWNFIRNHDSMINEVTIVAPPDDETGFYLDDPKIHQEQHSYFMARVVNVLEALKEYPFNKIPGETLFLHVKDDFAEWNTGTYSVTADGIQPSVNFFPAKEGESSCQIAPKRGISLGIKELTAILFNYKQPKSLLNHGRISGREEDIALFESLLPKHTPFIYDFF</sequence>
<dbReference type="PROSITE" id="PS51186">
    <property type="entry name" value="GNAT"/>
    <property type="match status" value="1"/>
</dbReference>